<dbReference type="Proteomes" id="UP000035681">
    <property type="component" value="Unplaced"/>
</dbReference>
<reference evidence="2 3" key="1">
    <citation type="submission" date="2024-02" db="UniProtKB">
        <authorList>
            <consortium name="WormBaseParasite"/>
        </authorList>
    </citation>
    <scope>IDENTIFICATION</scope>
</reference>
<organism evidence="1 3">
    <name type="scientific">Strongyloides stercoralis</name>
    <name type="common">Threadworm</name>
    <dbReference type="NCBI Taxonomy" id="6248"/>
    <lineage>
        <taxon>Eukaryota</taxon>
        <taxon>Metazoa</taxon>
        <taxon>Ecdysozoa</taxon>
        <taxon>Nematoda</taxon>
        <taxon>Chromadorea</taxon>
        <taxon>Rhabditida</taxon>
        <taxon>Tylenchina</taxon>
        <taxon>Panagrolaimomorpha</taxon>
        <taxon>Strongyloidoidea</taxon>
        <taxon>Strongyloididae</taxon>
        <taxon>Strongyloides</taxon>
    </lineage>
</organism>
<dbReference type="WBParaSite" id="TCONS_00013277.p1">
    <property type="protein sequence ID" value="TCONS_00013277.p1"/>
    <property type="gene ID" value="XLOC_009112"/>
</dbReference>
<accession>A0AAF5DKF1</accession>
<keyword evidence="1" id="KW-1185">Reference proteome</keyword>
<evidence type="ECO:0000313" key="2">
    <source>
        <dbReference type="WBParaSite" id="TCONS_00012799.p1"/>
    </source>
</evidence>
<protein>
    <submittedName>
        <fullName evidence="2 3">Uncharacterized protein</fullName>
    </submittedName>
</protein>
<evidence type="ECO:0000313" key="3">
    <source>
        <dbReference type="WBParaSite" id="TCONS_00013277.p1"/>
    </source>
</evidence>
<dbReference type="WBParaSite" id="TCONS_00012799.p1">
    <property type="protein sequence ID" value="TCONS_00012799.p1"/>
    <property type="gene ID" value="XLOC_008495"/>
</dbReference>
<proteinExistence type="predicted"/>
<sequence length="256" mass="30379">MVINSKEDFDQYVYSCLSGQNGLEFFDQNYLTLETSVYNENQIELMEINDTEEILKKFCIKMFIKKLLFTCSDLSINHKHVNLIVNMFIEFLFFFEDPTLSFNQLKKIINFSLLELNNINTRFKKENYVENCAEIIDDIKPMKFPDDTYYFVRDQIKSLEMTNLVINGIKYTFKCLCYQADNLELNFLYGLGRTFHGKSTQPCKFCLANCENMNNIFLESNCIMRTENINPYLSDILPMNDVKYLDFCHDYFLRTV</sequence>
<dbReference type="AlphaFoldDB" id="A0AAF5DKF1"/>
<name>A0AAF5DKF1_STRER</name>
<evidence type="ECO:0000313" key="1">
    <source>
        <dbReference type="Proteomes" id="UP000035681"/>
    </source>
</evidence>